<proteinExistence type="predicted"/>
<evidence type="ECO:0000313" key="2">
    <source>
        <dbReference type="EMBL" id="KGT79307.1"/>
    </source>
</evidence>
<protein>
    <submittedName>
        <fullName evidence="2">Uncharacterized protein</fullName>
    </submittedName>
</protein>
<name>A0A0A3XXX8_BRAJP</name>
<accession>A0A0A3XXX8</accession>
<evidence type="ECO:0000256" key="1">
    <source>
        <dbReference type="SAM" id="MobiDB-lite"/>
    </source>
</evidence>
<feature type="compositionally biased region" description="Polar residues" evidence="1">
    <location>
        <begin position="128"/>
        <end position="142"/>
    </location>
</feature>
<organism evidence="2 3">
    <name type="scientific">Bradyrhizobium japonicum</name>
    <dbReference type="NCBI Taxonomy" id="375"/>
    <lineage>
        <taxon>Bacteria</taxon>
        <taxon>Pseudomonadati</taxon>
        <taxon>Pseudomonadota</taxon>
        <taxon>Alphaproteobacteria</taxon>
        <taxon>Hyphomicrobiales</taxon>
        <taxon>Nitrobacteraceae</taxon>
        <taxon>Bradyrhizobium</taxon>
    </lineage>
</organism>
<feature type="region of interest" description="Disordered" evidence="1">
    <location>
        <begin position="127"/>
        <end position="158"/>
    </location>
</feature>
<reference evidence="2 3" key="1">
    <citation type="submission" date="2014-09" db="EMBL/GenBank/DDBJ databases">
        <title>Draft genome of Bradyrhizobium japonicum Is-34.</title>
        <authorList>
            <person name="Tsurumaru H."/>
            <person name="Yamakawa T."/>
            <person name="Hashimoto S."/>
            <person name="Okizaki K."/>
            <person name="Kanesaki Y."/>
            <person name="Yoshikawa H."/>
            <person name="Yajima S."/>
        </authorList>
    </citation>
    <scope>NUCLEOTIDE SEQUENCE [LARGE SCALE GENOMIC DNA]</scope>
    <source>
        <strain evidence="2 3">Is-34</strain>
    </source>
</reference>
<feature type="compositionally biased region" description="Basic and acidic residues" evidence="1">
    <location>
        <begin position="144"/>
        <end position="158"/>
    </location>
</feature>
<dbReference type="Proteomes" id="UP000030377">
    <property type="component" value="Unassembled WGS sequence"/>
</dbReference>
<dbReference type="AlphaFoldDB" id="A0A0A3XXX8"/>
<evidence type="ECO:0000313" key="3">
    <source>
        <dbReference type="Proteomes" id="UP000030377"/>
    </source>
</evidence>
<sequence>MTHSHRSAANGVADQLSIAEADREIMRQAMLEACDLLAERKYGSPARSPGHNARLVLERALATGIPAVPQKSPDLAAGMTKAMEIVGEMRMSEAGIFDEKHSGQRGEDRSNALYDAYVAIRSALPRPQSETPTIDSVPSCGQENDYRRAAKDEGRTDREALDRLAPVIDASKNESLAFGHFYSMRGWHVTWSDETTRKRDET</sequence>
<dbReference type="EMBL" id="JRPN01000013">
    <property type="protein sequence ID" value="KGT79307.1"/>
    <property type="molecule type" value="Genomic_DNA"/>
</dbReference>
<gene>
    <name evidence="2" type="ORF">MA20_12895</name>
</gene>
<dbReference type="RefSeq" id="WP_038953761.1">
    <property type="nucleotide sequence ID" value="NZ_JRPN01000013.1"/>
</dbReference>
<comment type="caution">
    <text evidence="2">The sequence shown here is derived from an EMBL/GenBank/DDBJ whole genome shotgun (WGS) entry which is preliminary data.</text>
</comment>